<comment type="caution">
    <text evidence="2">The sequence shown here is derived from an EMBL/GenBank/DDBJ whole genome shotgun (WGS) entry which is preliminary data.</text>
</comment>
<organism evidence="2 3">
    <name type="scientific">Lactobacillus gallinarum DSM 10532 = JCM 2011</name>
    <dbReference type="NCBI Taxonomy" id="1423748"/>
    <lineage>
        <taxon>Bacteria</taxon>
        <taxon>Bacillati</taxon>
        <taxon>Bacillota</taxon>
        <taxon>Bacilli</taxon>
        <taxon>Lactobacillales</taxon>
        <taxon>Lactobacillaceae</taxon>
        <taxon>Lactobacillus</taxon>
    </lineage>
</organism>
<dbReference type="RefSeq" id="WP_025006108.1">
    <property type="nucleotide sequence ID" value="NZ_AZEL01000046.1"/>
</dbReference>
<dbReference type="GeneID" id="78204021"/>
<reference evidence="2 3" key="1">
    <citation type="journal article" date="2015" name="Genome Announc.">
        <title>Expanding the biotechnology potential of lactobacilli through comparative genomics of 213 strains and associated genera.</title>
        <authorList>
            <person name="Sun Z."/>
            <person name="Harris H.M."/>
            <person name="McCann A."/>
            <person name="Guo C."/>
            <person name="Argimon S."/>
            <person name="Zhang W."/>
            <person name="Yang X."/>
            <person name="Jeffery I.B."/>
            <person name="Cooney J.C."/>
            <person name="Kagawa T.F."/>
            <person name="Liu W."/>
            <person name="Song Y."/>
            <person name="Salvetti E."/>
            <person name="Wrobel A."/>
            <person name="Rasinkangas P."/>
            <person name="Parkhill J."/>
            <person name="Rea M.C."/>
            <person name="O'Sullivan O."/>
            <person name="Ritari J."/>
            <person name="Douillard F.P."/>
            <person name="Paul Ross R."/>
            <person name="Yang R."/>
            <person name="Briner A.E."/>
            <person name="Felis G.E."/>
            <person name="de Vos W.M."/>
            <person name="Barrangou R."/>
            <person name="Klaenhammer T.R."/>
            <person name="Caufield P.W."/>
            <person name="Cui Y."/>
            <person name="Zhang H."/>
            <person name="O'Toole P.W."/>
        </authorList>
    </citation>
    <scope>NUCLEOTIDE SEQUENCE [LARGE SCALE GENOMIC DNA]</scope>
    <source>
        <strain evidence="2 3">DSM 10532</strain>
    </source>
</reference>
<evidence type="ECO:0000313" key="2">
    <source>
        <dbReference type="EMBL" id="KRL21472.1"/>
    </source>
</evidence>
<dbReference type="NCBIfam" id="NF006670">
    <property type="entry name" value="PRK09218.1"/>
    <property type="match status" value="1"/>
</dbReference>
<comment type="similarity">
    <text evidence="1">Belongs to the polypeptide deformylase family.</text>
</comment>
<accession>A0A0R1NM09</accession>
<dbReference type="OrthoDB" id="9784988at2"/>
<dbReference type="Pfam" id="PF01327">
    <property type="entry name" value="Pep_deformylase"/>
    <property type="match status" value="1"/>
</dbReference>
<name>A0A0R1NM09_9LACO</name>
<dbReference type="Proteomes" id="UP000051311">
    <property type="component" value="Unassembled WGS sequence"/>
</dbReference>
<dbReference type="PANTHER" id="PTHR10458">
    <property type="entry name" value="PEPTIDE DEFORMYLASE"/>
    <property type="match status" value="1"/>
</dbReference>
<dbReference type="CDD" id="cd00487">
    <property type="entry name" value="Pep_deformylase"/>
    <property type="match status" value="1"/>
</dbReference>
<dbReference type="PRINTS" id="PR01576">
    <property type="entry name" value="PDEFORMYLASE"/>
</dbReference>
<dbReference type="Gene3D" id="3.90.45.10">
    <property type="entry name" value="Peptide deformylase"/>
    <property type="match status" value="1"/>
</dbReference>
<dbReference type="PIRSF" id="PIRSF004749">
    <property type="entry name" value="Pep_def"/>
    <property type="match status" value="1"/>
</dbReference>
<dbReference type="InterPro" id="IPR023635">
    <property type="entry name" value="Peptide_deformylase"/>
</dbReference>
<dbReference type="PANTHER" id="PTHR10458:SF22">
    <property type="entry name" value="PEPTIDE DEFORMYLASE"/>
    <property type="match status" value="1"/>
</dbReference>
<dbReference type="EMBL" id="AZEL01000046">
    <property type="protein sequence ID" value="KRL21472.1"/>
    <property type="molecule type" value="Genomic_DNA"/>
</dbReference>
<evidence type="ECO:0000313" key="3">
    <source>
        <dbReference type="Proteomes" id="UP000051311"/>
    </source>
</evidence>
<dbReference type="InterPro" id="IPR036821">
    <property type="entry name" value="Peptide_deformylase_sf"/>
</dbReference>
<dbReference type="GO" id="GO:0042586">
    <property type="term" value="F:peptide deformylase activity"/>
    <property type="evidence" value="ECO:0007669"/>
    <property type="project" value="InterPro"/>
</dbReference>
<gene>
    <name evidence="2" type="ORF">FC37_GL001258</name>
</gene>
<sequence length="137" mass="15354">MAVKKIIHDQVFLSQKSTLASKEDLNTALDLRDTLLANRSKAAGLAANMIGKPKRIIAFYIGSLPFVMINPKIIKKNGKYTTEEGCLSLSGQRQAIRYKNITVTYQNLNLEEVTQDFSEFIAETIQHEIDHCNGILI</sequence>
<protein>
    <submittedName>
        <fullName evidence="2">Peptide deformylase</fullName>
    </submittedName>
</protein>
<dbReference type="AlphaFoldDB" id="A0A0R1NM09"/>
<dbReference type="SUPFAM" id="SSF56420">
    <property type="entry name" value="Peptide deformylase"/>
    <property type="match status" value="1"/>
</dbReference>
<evidence type="ECO:0000256" key="1">
    <source>
        <dbReference type="ARBA" id="ARBA00010759"/>
    </source>
</evidence>
<dbReference type="PATRIC" id="fig|1423748.3.peg.1320"/>
<proteinExistence type="inferred from homology"/>
<dbReference type="eggNOG" id="COG0242">
    <property type="taxonomic scope" value="Bacteria"/>
</dbReference>
<dbReference type="STRING" id="1423748.FC37_GL001258"/>